<dbReference type="InterPro" id="IPR008964">
    <property type="entry name" value="Invasin/intimin_cell_adhesion"/>
</dbReference>
<dbReference type="GO" id="GO:0016787">
    <property type="term" value="F:hydrolase activity"/>
    <property type="evidence" value="ECO:0007669"/>
    <property type="project" value="UniProtKB-KW"/>
</dbReference>
<dbReference type="EMBL" id="VOOR01000052">
    <property type="protein sequence ID" value="TXB61587.1"/>
    <property type="molecule type" value="Genomic_DNA"/>
</dbReference>
<evidence type="ECO:0000313" key="2">
    <source>
        <dbReference type="Proteomes" id="UP000321580"/>
    </source>
</evidence>
<comment type="caution">
    <text evidence="1">The sequence shown here is derived from an EMBL/GenBank/DDBJ whole genome shotgun (WGS) entry which is preliminary data.</text>
</comment>
<dbReference type="Proteomes" id="UP000321580">
    <property type="component" value="Unassembled WGS sequence"/>
</dbReference>
<dbReference type="AlphaFoldDB" id="A0A5C6RHG1"/>
<name>A0A5C6RHG1_9BACT</name>
<sequence>MKIMNNRFAKILPLSVAMVLAFSCERELDDLQPAEYPSNPNVFIDGFSGGLEYAAFGGSVPTAFDVDNEVTYLNTSETSMRFEVPDAGDPRGAYAGGAFFTTVGRDLTEYDALTFWAKASKAANIDVVGFGNDLGEARHQASVSGLAITTNWQKYIIPLPDPSRLTAEKGLFYYSEGPEDGRGYTFWVDELKFEKLGTLAHPKHSMLNGEDQVETSFVGVSKRIEGLSSTFNLPTGVNRTVGVTPAYFEFASSDESIAVVDGSGVVTVVGGPGTAEITATVGGVAAEGSLTIESVGDFVNAPTPVIPQDNVISLFSEAYMNEPVDYYNGFWEPFQTTLSADFEVNGDRVLNYTDFNFVGIQFTSPTIDATAMTHLHIDIYLPNPLAGTARMQLEVVDFGSGGTGVFATDIPASQAQQWISLDVPLSNFAGLGSRAELAQVIFVDVNGNIPGFYADNIFFYDDSTPPTMPATAAPTPTHPSDDVLSIFSEAYPSLEGTDFFPNWGQATVVSEVAIDGNNTLKYTGLNYQGIQLAEAQDVSDMAFLHIDYWTDNSAQLNVFLISPGPVETPVSLTVPTSGWGSVDIPLSDFSPVALDNLIQLKFDGNGDIFLDNIYFRK</sequence>
<dbReference type="SUPFAM" id="SSF49785">
    <property type="entry name" value="Galactose-binding domain-like"/>
    <property type="match status" value="2"/>
</dbReference>
<proteinExistence type="predicted"/>
<dbReference type="InterPro" id="IPR008979">
    <property type="entry name" value="Galactose-bd-like_sf"/>
</dbReference>
<gene>
    <name evidence="1" type="ORF">FRY97_18310</name>
</gene>
<dbReference type="Gene3D" id="2.60.120.430">
    <property type="entry name" value="Galactose-binding lectin"/>
    <property type="match status" value="2"/>
</dbReference>
<dbReference type="RefSeq" id="WP_147169020.1">
    <property type="nucleotide sequence ID" value="NZ_VOOR01000052.1"/>
</dbReference>
<reference evidence="1 2" key="1">
    <citation type="submission" date="2019-08" db="EMBL/GenBank/DDBJ databases">
        <title>Genome of Phaeodactylibacter luteus.</title>
        <authorList>
            <person name="Bowman J.P."/>
        </authorList>
    </citation>
    <scope>NUCLEOTIDE SEQUENCE [LARGE SCALE GENOMIC DNA]</scope>
    <source>
        <strain evidence="1 2">KCTC 42180</strain>
    </source>
</reference>
<organism evidence="1 2">
    <name type="scientific">Phaeodactylibacter luteus</name>
    <dbReference type="NCBI Taxonomy" id="1564516"/>
    <lineage>
        <taxon>Bacteria</taxon>
        <taxon>Pseudomonadati</taxon>
        <taxon>Bacteroidota</taxon>
        <taxon>Saprospiria</taxon>
        <taxon>Saprospirales</taxon>
        <taxon>Haliscomenobacteraceae</taxon>
        <taxon>Phaeodactylibacter</taxon>
    </lineage>
</organism>
<dbReference type="PROSITE" id="PS51257">
    <property type="entry name" value="PROKAR_LIPOPROTEIN"/>
    <property type="match status" value="1"/>
</dbReference>
<accession>A0A5C6RHG1</accession>
<evidence type="ECO:0000313" key="1">
    <source>
        <dbReference type="EMBL" id="TXB61587.1"/>
    </source>
</evidence>
<protein>
    <submittedName>
        <fullName evidence="1">Glycosyl hydrolase family 16</fullName>
    </submittedName>
</protein>
<dbReference type="OrthoDB" id="5381604at2"/>
<keyword evidence="1" id="KW-0378">Hydrolase</keyword>
<dbReference type="SUPFAM" id="SSF49373">
    <property type="entry name" value="Invasin/intimin cell-adhesion fragments"/>
    <property type="match status" value="1"/>
</dbReference>
<dbReference type="Gene3D" id="2.60.40.1080">
    <property type="match status" value="1"/>
</dbReference>
<keyword evidence="2" id="KW-1185">Reference proteome</keyword>